<evidence type="ECO:0000256" key="5">
    <source>
        <dbReference type="ARBA" id="ARBA00023136"/>
    </source>
</evidence>
<evidence type="ECO:0000256" key="2">
    <source>
        <dbReference type="ARBA" id="ARBA00022475"/>
    </source>
</evidence>
<dbReference type="OrthoDB" id="199599at2759"/>
<reference evidence="10" key="1">
    <citation type="submission" date="2015-06" db="EMBL/GenBank/DDBJ databases">
        <title>Expansion of signal transduction pathways in fungi by whole-genome duplication.</title>
        <authorList>
            <consortium name="DOE Joint Genome Institute"/>
            <person name="Corrochano L.M."/>
            <person name="Kuo A."/>
            <person name="Marcet-Houben M."/>
            <person name="Polaino S."/>
            <person name="Salamov A."/>
            <person name="Villalobos J.M."/>
            <person name="Alvarez M.I."/>
            <person name="Avalos J."/>
            <person name="Benito E.P."/>
            <person name="Benoit I."/>
            <person name="Burger G."/>
            <person name="Camino L.P."/>
            <person name="Canovas D."/>
            <person name="Cerda-Olmedo E."/>
            <person name="Cheng J.-F."/>
            <person name="Dominguez A."/>
            <person name="Elias M."/>
            <person name="Eslava A.P."/>
            <person name="Glaser F."/>
            <person name="Grimwood J."/>
            <person name="Gutierrez G."/>
            <person name="Heitman J."/>
            <person name="Henrissat B."/>
            <person name="Iturriaga E.A."/>
            <person name="Lang B.F."/>
            <person name="Lavin J.L."/>
            <person name="Lee S."/>
            <person name="Li W."/>
            <person name="Lindquist E."/>
            <person name="Lopez-Garcia S."/>
            <person name="Luque E.M."/>
            <person name="Marcos A.T."/>
            <person name="Martin J."/>
            <person name="McCluskey K."/>
            <person name="Medina H.R."/>
            <person name="Miralles-Duran A."/>
            <person name="Miyazaki A."/>
            <person name="Munoz-Torres E."/>
            <person name="Oguiza J.A."/>
            <person name="Ohm R."/>
            <person name="Olmedo M."/>
            <person name="Orejas M."/>
            <person name="Ortiz-Castellanos L."/>
            <person name="Pisabarro A.G."/>
            <person name="Rodriguez-Romero J."/>
            <person name="Ruiz-Herrera J."/>
            <person name="Ruiz-Vazquez R."/>
            <person name="Sanz C."/>
            <person name="Schackwitz W."/>
            <person name="Schmutz J."/>
            <person name="Shahriari M."/>
            <person name="Shelest E."/>
            <person name="Silva-Franco F."/>
            <person name="Soanes D."/>
            <person name="Syed K."/>
            <person name="Tagua V.G."/>
            <person name="Talbot N.J."/>
            <person name="Thon M."/>
            <person name="De vries R.P."/>
            <person name="Wiebenga A."/>
            <person name="Yadav J.S."/>
            <person name="Braun E.L."/>
            <person name="Baker S."/>
            <person name="Garre V."/>
            <person name="Horwitz B."/>
            <person name="Torres-Martinez S."/>
            <person name="Idnurm A."/>
            <person name="Herrera-Estrella A."/>
            <person name="Gabaldon T."/>
            <person name="Grigoriev I.V."/>
        </authorList>
    </citation>
    <scope>NUCLEOTIDE SEQUENCE [LARGE SCALE GENOMIC DNA]</scope>
    <source>
        <strain evidence="10">NRRL 1555(-)</strain>
    </source>
</reference>
<comment type="subcellular location">
    <subcellularLocation>
        <location evidence="1">Cell membrane</location>
        <topology evidence="1">Multi-pass membrane protein</topology>
    </subcellularLocation>
</comment>
<dbReference type="PANTHER" id="PTHR34187:SF2">
    <property type="entry name" value="DUF202 DOMAIN-CONTAINING PROTEIN"/>
    <property type="match status" value="1"/>
</dbReference>
<proteinExistence type="predicted"/>
<sequence length="219" mass="24433">MSQNEDTTSTCQQEKSRPRSNVDTSSASQTSTISCLSNIQTHIDLTISQADRNGLEKSGVLPKTHVKPHPYFATLYSRLSFSLIVENKNSAARDHLANERTFLAWLRTSLSLFTAGIAVTQVYNLSPSAPSKDGAEERARIGRGVGLAFFLLSILFLYFANVRYFHSQHTMNMGYFPAILMKSGDSQEHIVTLIYAIHIMHYKSQIIGNHGIFKDSCPE</sequence>
<dbReference type="RefSeq" id="XP_018290121.1">
    <property type="nucleotide sequence ID" value="XM_018441984.1"/>
</dbReference>
<evidence type="ECO:0000256" key="3">
    <source>
        <dbReference type="ARBA" id="ARBA00022692"/>
    </source>
</evidence>
<keyword evidence="3 7" id="KW-0812">Transmembrane</keyword>
<dbReference type="GeneID" id="29002890"/>
<dbReference type="GO" id="GO:0005886">
    <property type="term" value="C:plasma membrane"/>
    <property type="evidence" value="ECO:0007669"/>
    <property type="project" value="UniProtKB-SubCell"/>
</dbReference>
<name>A0A163AA68_PHYB8</name>
<keyword evidence="2" id="KW-1003">Cell membrane</keyword>
<feature type="domain" description="DUF202" evidence="8">
    <location>
        <begin position="93"/>
        <end position="169"/>
    </location>
</feature>
<gene>
    <name evidence="9" type="ORF">PHYBLDRAFT_68648</name>
</gene>
<evidence type="ECO:0000256" key="7">
    <source>
        <dbReference type="SAM" id="Phobius"/>
    </source>
</evidence>
<dbReference type="Proteomes" id="UP000077315">
    <property type="component" value="Unassembled WGS sequence"/>
</dbReference>
<keyword evidence="5 7" id="KW-0472">Membrane</keyword>
<dbReference type="Pfam" id="PF02656">
    <property type="entry name" value="DUF202"/>
    <property type="match status" value="1"/>
</dbReference>
<organism evidence="9 10">
    <name type="scientific">Phycomyces blakesleeanus (strain ATCC 8743b / DSM 1359 / FGSC 10004 / NBRC 33097 / NRRL 1555)</name>
    <dbReference type="NCBI Taxonomy" id="763407"/>
    <lineage>
        <taxon>Eukaryota</taxon>
        <taxon>Fungi</taxon>
        <taxon>Fungi incertae sedis</taxon>
        <taxon>Mucoromycota</taxon>
        <taxon>Mucoromycotina</taxon>
        <taxon>Mucoromycetes</taxon>
        <taxon>Mucorales</taxon>
        <taxon>Phycomycetaceae</taxon>
        <taxon>Phycomyces</taxon>
    </lineage>
</organism>
<evidence type="ECO:0000313" key="10">
    <source>
        <dbReference type="Proteomes" id="UP000077315"/>
    </source>
</evidence>
<evidence type="ECO:0000256" key="1">
    <source>
        <dbReference type="ARBA" id="ARBA00004651"/>
    </source>
</evidence>
<feature type="transmembrane region" description="Helical" evidence="7">
    <location>
        <begin position="102"/>
        <end position="124"/>
    </location>
</feature>
<dbReference type="InterPro" id="IPR003807">
    <property type="entry name" value="DUF202"/>
</dbReference>
<protein>
    <recommendedName>
        <fullName evidence="8">DUF202 domain-containing protein</fullName>
    </recommendedName>
</protein>
<evidence type="ECO:0000259" key="8">
    <source>
        <dbReference type="Pfam" id="PF02656"/>
    </source>
</evidence>
<dbReference type="EMBL" id="KV440984">
    <property type="protein sequence ID" value="OAD72081.1"/>
    <property type="molecule type" value="Genomic_DNA"/>
</dbReference>
<dbReference type="InterPro" id="IPR052053">
    <property type="entry name" value="IM_YidH-like"/>
</dbReference>
<keyword evidence="4 7" id="KW-1133">Transmembrane helix</keyword>
<accession>A0A163AA68</accession>
<dbReference type="VEuPathDB" id="FungiDB:PHYBLDRAFT_68648"/>
<dbReference type="AlphaFoldDB" id="A0A163AA68"/>
<keyword evidence="10" id="KW-1185">Reference proteome</keyword>
<evidence type="ECO:0000256" key="6">
    <source>
        <dbReference type="SAM" id="MobiDB-lite"/>
    </source>
</evidence>
<evidence type="ECO:0000313" key="9">
    <source>
        <dbReference type="EMBL" id="OAD72081.1"/>
    </source>
</evidence>
<dbReference type="InParanoid" id="A0A163AA68"/>
<feature type="region of interest" description="Disordered" evidence="6">
    <location>
        <begin position="1"/>
        <end position="28"/>
    </location>
</feature>
<evidence type="ECO:0000256" key="4">
    <source>
        <dbReference type="ARBA" id="ARBA00022989"/>
    </source>
</evidence>
<dbReference type="PANTHER" id="PTHR34187">
    <property type="entry name" value="FGR18P"/>
    <property type="match status" value="1"/>
</dbReference>
<feature type="transmembrane region" description="Helical" evidence="7">
    <location>
        <begin position="144"/>
        <end position="165"/>
    </location>
</feature>